<keyword evidence="6" id="KW-1133">Transmembrane helix</keyword>
<dbReference type="SUPFAM" id="SSF63829">
    <property type="entry name" value="Calcium-dependent phosphotriesterase"/>
    <property type="match status" value="1"/>
</dbReference>
<feature type="domain" description="Bacterial Ig-like" evidence="8">
    <location>
        <begin position="32"/>
        <end position="116"/>
    </location>
</feature>
<evidence type="ECO:0000313" key="11">
    <source>
        <dbReference type="EMBL" id="MBB6145878.1"/>
    </source>
</evidence>
<dbReference type="Pfam" id="PF16640">
    <property type="entry name" value="Big_3_5"/>
    <property type="match status" value="1"/>
</dbReference>
<dbReference type="Gene3D" id="2.40.10.500">
    <property type="match status" value="1"/>
</dbReference>
<keyword evidence="4" id="KW-0969">Cilium</keyword>
<keyword evidence="6" id="KW-0812">Transmembrane</keyword>
<dbReference type="EMBL" id="JACHEK010000008">
    <property type="protein sequence ID" value="MBB6145878.1"/>
    <property type="molecule type" value="Genomic_DNA"/>
</dbReference>
<feature type="signal peptide" evidence="7">
    <location>
        <begin position="1"/>
        <end position="20"/>
    </location>
</feature>
<evidence type="ECO:0000256" key="7">
    <source>
        <dbReference type="SAM" id="SignalP"/>
    </source>
</evidence>
<feature type="transmembrane region" description="Helical" evidence="6">
    <location>
        <begin position="1275"/>
        <end position="1294"/>
    </location>
</feature>
<name>A0A841K5J9_9BACT</name>
<dbReference type="InterPro" id="IPR013783">
    <property type="entry name" value="Ig-like_fold"/>
</dbReference>
<dbReference type="GO" id="GO:0005737">
    <property type="term" value="C:cytoplasm"/>
    <property type="evidence" value="ECO:0007669"/>
    <property type="project" value="UniProtKB-SubCell"/>
</dbReference>
<dbReference type="InterPro" id="IPR011042">
    <property type="entry name" value="6-blade_b-propeller_TolB-like"/>
</dbReference>
<accession>A0A841K5J9</accession>
<dbReference type="PANTHER" id="PTHR47572:SF5">
    <property type="entry name" value="BLR2277 PROTEIN"/>
    <property type="match status" value="1"/>
</dbReference>
<dbReference type="RefSeq" id="WP_050060892.1">
    <property type="nucleotide sequence ID" value="NZ_JACHEK010000008.1"/>
</dbReference>
<sequence length="1364" mass="137444">MGLWFLAVLIMAAMASSAQAQTGTATVAAILGPTTPTFTDEVTATVTVSSASAPVPSGSITWDTDSGTQSTAPLVNGVARVGLKFFAPGAHTFDYSYSGDGTYAAVALQTSNFTVADRALSLYGSEHRLQITGPSQYDNVAINSKDDLIVPDQFQNKLFRIDPMGNTTVIPTTGLNTPLNVILDKQDNIFIADNGNARVVEITAAGAQSVLPITGLTSAVSLAFDPAYQSLYVVDLSAGTIVIYNLAAQTQTSFSPGIPDLTSVAVDPAGIVYYAQGDNIVDQGHLYRRDTVGNVTEIFTGLPNMGGLFFDAKGDLYIASSGIFVLDPQGHLTELTPTGTYASPSTPATDSRGRIYIPVGNAIDVFTPGTSADAGAVYAANVTVDPAYTIALQYQSFVDLDFQAPYQQSFTSVTVANGALLGLPNFPPETGLTNSITSVPFLLQAYFFSQPNLPGYWSTSATITTTGGATLTSLVYGIGVNTEFAVTPGTVTPGALGVSSVGGVATDGNGNVYVSDTVANQVLKVSSSASAAVPFTGLNAPTQLAVDGLGAVFVLDSGSARILRVDAQGNQSVAFDLSAQTALTSLSAFAMDGGDNLYIAGQSAGGQAAIYLIDTLGNQLPLAQNISLPASLAFDGFGNLYSTETAGGNLRRYNQAGNPTLVATGLTQPSSIAVDPGGTAFVTGPAGSGITIVHPDGTTTPYPSAALVNASAVTSDGQGNLVVGDNTGKQIFGVSRAEGQAFLYDFGNVPLGTPETYTGMLMNAGNAVTSDWGITASHDETALASNPNECIGTTPTPNTPLPAGGYCNMSITFTPTYLGAMNDSSGTGDTYYITQPSTFGIYLALTLTGSGATPTGAPTLTPNPLNFGNVAVNTTTRAQQITLQNNNNTALTISSIAISGPNAAQFSQTNTCAGTTLPSNIACAIEVTFTPNAVGAATATITVTDNATTSTSTVTIEGTGVAGAGQPSVRLSPATNTFPTTAFGSSSAAQTLIVSNSGSAAATISSITLGGASATSFALTNGCGATLAVNASCNLSVVFTPTAAGQTFNAAVSVASNDQYSPATATLSGTSPAATTPGAPIATLTPASLTYSATMGTTTAAQIATLTNSGTATLNISGITITGSNASEFAISANTCGATLAVGASCAISATFSPDSAASFTAAISVADDAAGSPQSSTITGTGTAAAAAADFVVDVTPPTQTVASGSSAMYPVNVTSTGGSFTNAISLTASGLPPGATATFSPASITPGAAGAQSMMTVQTAAQQTASSRESSRWPLTAPVFAAVLLLIPGWRARRRWNAKVTRAFFTGAGCLLFLLGMMATITGCGAGFAMPQSQSGSNTYTITVTGTSGSVQHNTTVQITVR</sequence>
<dbReference type="Pfam" id="PF22073">
    <property type="entry name" value="Cep192_D4"/>
    <property type="match status" value="1"/>
</dbReference>
<keyword evidence="12" id="KW-1185">Reference proteome</keyword>
<dbReference type="Pfam" id="PF22544">
    <property type="entry name" value="HYDIN_VesB_CFA65-like_Ig"/>
    <property type="match status" value="2"/>
</dbReference>
<evidence type="ECO:0000256" key="6">
    <source>
        <dbReference type="SAM" id="Phobius"/>
    </source>
</evidence>
<dbReference type="InterPro" id="IPR053879">
    <property type="entry name" value="HYDIN_VesB_CFA65-like_Ig"/>
</dbReference>
<organism evidence="11 12">
    <name type="scientific">Silvibacterium bohemicum</name>
    <dbReference type="NCBI Taxonomy" id="1577686"/>
    <lineage>
        <taxon>Bacteria</taxon>
        <taxon>Pseudomonadati</taxon>
        <taxon>Acidobacteriota</taxon>
        <taxon>Terriglobia</taxon>
        <taxon>Terriglobales</taxon>
        <taxon>Acidobacteriaceae</taxon>
        <taxon>Silvibacterium</taxon>
    </lineage>
</organism>
<dbReference type="InterPro" id="IPR032109">
    <property type="entry name" value="Big_3_5"/>
</dbReference>
<evidence type="ECO:0000259" key="10">
    <source>
        <dbReference type="Pfam" id="PF22544"/>
    </source>
</evidence>
<proteinExistence type="predicted"/>
<reference evidence="11 12" key="1">
    <citation type="submission" date="2020-08" db="EMBL/GenBank/DDBJ databases">
        <title>Genomic Encyclopedia of Type Strains, Phase IV (KMG-IV): sequencing the most valuable type-strain genomes for metagenomic binning, comparative biology and taxonomic classification.</title>
        <authorList>
            <person name="Goeker M."/>
        </authorList>
    </citation>
    <scope>NUCLEOTIDE SEQUENCE [LARGE SCALE GENOMIC DNA]</scope>
    <source>
        <strain evidence="11 12">DSM 103733</strain>
    </source>
</reference>
<dbReference type="Gene3D" id="2.120.10.30">
    <property type="entry name" value="TolB, C-terminal domain"/>
    <property type="match status" value="2"/>
</dbReference>
<keyword evidence="6" id="KW-0472">Membrane</keyword>
<dbReference type="Gene3D" id="2.60.40.10">
    <property type="entry name" value="Immunoglobulins"/>
    <property type="match status" value="5"/>
</dbReference>
<evidence type="ECO:0000256" key="3">
    <source>
        <dbReference type="ARBA" id="ARBA00022490"/>
    </source>
</evidence>
<keyword evidence="7" id="KW-0732">Signal</keyword>
<keyword evidence="5" id="KW-0966">Cell projection</keyword>
<comment type="subcellular location">
    <subcellularLocation>
        <location evidence="1">Cell projection</location>
        <location evidence="1">Cilium</location>
    </subcellularLocation>
    <subcellularLocation>
        <location evidence="2">Cytoplasm</location>
    </subcellularLocation>
</comment>
<comment type="caution">
    <text evidence="11">The sequence shown here is derived from an EMBL/GenBank/DDBJ whole genome shotgun (WGS) entry which is preliminary data.</text>
</comment>
<evidence type="ECO:0000259" key="8">
    <source>
        <dbReference type="Pfam" id="PF16640"/>
    </source>
</evidence>
<keyword evidence="3" id="KW-0963">Cytoplasm</keyword>
<dbReference type="SUPFAM" id="SSF101898">
    <property type="entry name" value="NHL repeat"/>
    <property type="match status" value="1"/>
</dbReference>
<dbReference type="PANTHER" id="PTHR47572">
    <property type="entry name" value="LIPOPROTEIN-RELATED"/>
    <property type="match status" value="1"/>
</dbReference>
<evidence type="ECO:0000256" key="2">
    <source>
        <dbReference type="ARBA" id="ARBA00004496"/>
    </source>
</evidence>
<feature type="domain" description="HYDIN/VesB/CFA65-like Ig-like" evidence="10">
    <location>
        <begin position="985"/>
        <end position="1069"/>
    </location>
</feature>
<gene>
    <name evidence="11" type="ORF">HNQ77_003848</name>
</gene>
<protein>
    <submittedName>
        <fullName evidence="11">Sugar lactone lactonase YvrE</fullName>
    </submittedName>
</protein>
<evidence type="ECO:0000256" key="5">
    <source>
        <dbReference type="ARBA" id="ARBA00023273"/>
    </source>
</evidence>
<feature type="domain" description="HYDIN/VesB/CFA65-like Ig-like" evidence="10">
    <location>
        <begin position="1099"/>
        <end position="1181"/>
    </location>
</feature>
<feature type="chain" id="PRO_5032921809" evidence="7">
    <location>
        <begin position="21"/>
        <end position="1364"/>
    </location>
</feature>
<feature type="transmembrane region" description="Helical" evidence="6">
    <location>
        <begin position="1306"/>
        <end position="1332"/>
    </location>
</feature>
<evidence type="ECO:0000259" key="9">
    <source>
        <dbReference type="Pfam" id="PF22073"/>
    </source>
</evidence>
<feature type="domain" description="Cep192/Spd-2-like" evidence="9">
    <location>
        <begin position="862"/>
        <end position="960"/>
    </location>
</feature>
<dbReference type="InterPro" id="IPR051262">
    <property type="entry name" value="SMP-30/CGR1_Lactonase"/>
</dbReference>
<evidence type="ECO:0000256" key="1">
    <source>
        <dbReference type="ARBA" id="ARBA00004138"/>
    </source>
</evidence>
<dbReference type="InterPro" id="IPR054090">
    <property type="entry name" value="Cep192_Spd-2-like_dom"/>
</dbReference>
<evidence type="ECO:0000313" key="12">
    <source>
        <dbReference type="Proteomes" id="UP000538666"/>
    </source>
</evidence>
<dbReference type="NCBIfam" id="NF012200">
    <property type="entry name" value="choice_anch_D"/>
    <property type="match status" value="3"/>
</dbReference>
<dbReference type="Proteomes" id="UP000538666">
    <property type="component" value="Unassembled WGS sequence"/>
</dbReference>
<evidence type="ECO:0000256" key="4">
    <source>
        <dbReference type="ARBA" id="ARBA00023069"/>
    </source>
</evidence>